<gene>
    <name evidence="6" type="ORF">HPP92_013917</name>
</gene>
<evidence type="ECO:0000313" key="6">
    <source>
        <dbReference type="EMBL" id="KAG0479198.1"/>
    </source>
</evidence>
<evidence type="ECO:0000256" key="4">
    <source>
        <dbReference type="SAM" id="MobiDB-lite"/>
    </source>
</evidence>
<evidence type="ECO:0000256" key="2">
    <source>
        <dbReference type="ARBA" id="ARBA00023015"/>
    </source>
</evidence>
<dbReference type="PANTHER" id="PTHR30265:SF4">
    <property type="entry name" value="KOW MOTIF FAMILY PROTEIN, EXPRESSED"/>
    <property type="match status" value="1"/>
</dbReference>
<dbReference type="GO" id="GO:0006354">
    <property type="term" value="P:DNA-templated transcription elongation"/>
    <property type="evidence" value="ECO:0007669"/>
    <property type="project" value="InterPro"/>
</dbReference>
<dbReference type="InterPro" id="IPR008991">
    <property type="entry name" value="Translation_prot_SH3-like_sf"/>
</dbReference>
<dbReference type="SUPFAM" id="SSF50104">
    <property type="entry name" value="Translation proteins SH3-like domain"/>
    <property type="match status" value="1"/>
</dbReference>
<dbReference type="InterPro" id="IPR036735">
    <property type="entry name" value="NGN_dom_sf"/>
</dbReference>
<keyword evidence="3" id="KW-0804">Transcription</keyword>
<comment type="caution">
    <text evidence="6">The sequence shown here is derived from an EMBL/GenBank/DDBJ whole genome shotgun (WGS) entry which is preliminary data.</text>
</comment>
<protein>
    <recommendedName>
        <fullName evidence="5">NusG-like N-terminal domain-containing protein</fullName>
    </recommendedName>
</protein>
<dbReference type="InterPro" id="IPR014722">
    <property type="entry name" value="Rib_uL2_dom2"/>
</dbReference>
<dbReference type="SUPFAM" id="SSF82679">
    <property type="entry name" value="N-utilization substance G protein NusG, N-terminal domain"/>
    <property type="match status" value="1"/>
</dbReference>
<dbReference type="Pfam" id="PF02357">
    <property type="entry name" value="NusG"/>
    <property type="match status" value="1"/>
</dbReference>
<dbReference type="AlphaFoldDB" id="A0A835UZB6"/>
<evidence type="ECO:0000256" key="3">
    <source>
        <dbReference type="ARBA" id="ARBA00023163"/>
    </source>
</evidence>
<dbReference type="CDD" id="cd06091">
    <property type="entry name" value="KOW_NusG"/>
    <property type="match status" value="1"/>
</dbReference>
<dbReference type="CDD" id="cd09890">
    <property type="entry name" value="NGN_plant"/>
    <property type="match status" value="1"/>
</dbReference>
<reference evidence="6 7" key="1">
    <citation type="journal article" date="2020" name="Nat. Food">
        <title>A phased Vanilla planifolia genome enables genetic improvement of flavour and production.</title>
        <authorList>
            <person name="Hasing T."/>
            <person name="Tang H."/>
            <person name="Brym M."/>
            <person name="Khazi F."/>
            <person name="Huang T."/>
            <person name="Chambers A.H."/>
        </authorList>
    </citation>
    <scope>NUCLEOTIDE SEQUENCE [LARGE SCALE GENOMIC DNA]</scope>
    <source>
        <tissue evidence="6">Leaf</tissue>
    </source>
</reference>
<dbReference type="InterPro" id="IPR006645">
    <property type="entry name" value="NGN-like_dom"/>
</dbReference>
<dbReference type="Gene3D" id="2.30.30.30">
    <property type="match status" value="1"/>
</dbReference>
<feature type="domain" description="NusG-like N-terminal" evidence="5">
    <location>
        <begin position="101"/>
        <end position="217"/>
    </location>
</feature>
<evidence type="ECO:0000256" key="1">
    <source>
        <dbReference type="ARBA" id="ARBA00022814"/>
    </source>
</evidence>
<evidence type="ECO:0000313" key="7">
    <source>
        <dbReference type="Proteomes" id="UP000639772"/>
    </source>
</evidence>
<organism evidence="6 7">
    <name type="scientific">Vanilla planifolia</name>
    <name type="common">Vanilla</name>
    <dbReference type="NCBI Taxonomy" id="51239"/>
    <lineage>
        <taxon>Eukaryota</taxon>
        <taxon>Viridiplantae</taxon>
        <taxon>Streptophyta</taxon>
        <taxon>Embryophyta</taxon>
        <taxon>Tracheophyta</taxon>
        <taxon>Spermatophyta</taxon>
        <taxon>Magnoliopsida</taxon>
        <taxon>Liliopsida</taxon>
        <taxon>Asparagales</taxon>
        <taxon>Orchidaceae</taxon>
        <taxon>Vanilloideae</taxon>
        <taxon>Vanilleae</taxon>
        <taxon>Vanilla</taxon>
    </lineage>
</organism>
<dbReference type="Gene3D" id="3.30.70.940">
    <property type="entry name" value="NusG, N-terminal domain"/>
    <property type="match status" value="1"/>
</dbReference>
<dbReference type="InterPro" id="IPR043425">
    <property type="entry name" value="NusG-like"/>
</dbReference>
<accession>A0A835UZB6</accession>
<keyword evidence="2" id="KW-0805">Transcription regulation</keyword>
<dbReference type="GO" id="GO:0031564">
    <property type="term" value="P:transcription antitermination"/>
    <property type="evidence" value="ECO:0007669"/>
    <property type="project" value="UniProtKB-KW"/>
</dbReference>
<dbReference type="EMBL" id="JADCNM010000006">
    <property type="protein sequence ID" value="KAG0479198.1"/>
    <property type="molecule type" value="Genomic_DNA"/>
</dbReference>
<evidence type="ECO:0000259" key="5">
    <source>
        <dbReference type="SMART" id="SM00738"/>
    </source>
</evidence>
<sequence>MQMLQGLTFLPKPLPPHSISIRRAVPFSSAPQTTVLVSPATALEGELSARERRQLRRERRERNAAISGSWREEVEERLAQRKKKEYSLKEMLNLDNLAKLGPQWWMVRVARVNRHEISDLLARAIARGFPDMEFKVYFPTILEKKKLKNGSYSEKLKPLFPGCLFLYCVLNKEVHDYIKECDGVGGFVGSKFGYKKRLINKPKPVSAEEMEKVFQRAKEQKQLHEENFISLEDSTNTNSKQDKRKSGDDPWASNVNHLAPGATIRVVSGPFSDYTGYLKDLDHTNEKATVGITLFGKESFVDLEVDQIAAETSRL</sequence>
<feature type="region of interest" description="Disordered" evidence="4">
    <location>
        <begin position="225"/>
        <end position="254"/>
    </location>
</feature>
<dbReference type="Proteomes" id="UP000639772">
    <property type="component" value="Chromosome 6"/>
</dbReference>
<keyword evidence="1" id="KW-0889">Transcription antitermination</keyword>
<dbReference type="OrthoDB" id="8300383at2759"/>
<dbReference type="PANTHER" id="PTHR30265">
    <property type="entry name" value="RHO-INTERACTING TRANSCRIPTION TERMINATION FACTOR NUSG"/>
    <property type="match status" value="1"/>
</dbReference>
<proteinExistence type="predicted"/>
<dbReference type="SMART" id="SM00738">
    <property type="entry name" value="NGN"/>
    <property type="match status" value="1"/>
</dbReference>
<name>A0A835UZB6_VANPL</name>